<organism evidence="1 2">
    <name type="scientific">Blastococcus saxobsidens (strain DD2)</name>
    <dbReference type="NCBI Taxonomy" id="1146883"/>
    <lineage>
        <taxon>Bacteria</taxon>
        <taxon>Bacillati</taxon>
        <taxon>Actinomycetota</taxon>
        <taxon>Actinomycetes</taxon>
        <taxon>Geodermatophilales</taxon>
        <taxon>Geodermatophilaceae</taxon>
        <taxon>Blastococcus</taxon>
    </lineage>
</organism>
<gene>
    <name evidence="1" type="ordered locus">BLASA_4063</name>
</gene>
<protein>
    <submittedName>
        <fullName evidence="1">Uncharacterized protein</fullName>
    </submittedName>
</protein>
<dbReference type="KEGG" id="bsd:BLASA_4063"/>
<evidence type="ECO:0000313" key="1">
    <source>
        <dbReference type="EMBL" id="CCG04891.1"/>
    </source>
</evidence>
<dbReference type="Proteomes" id="UP000007517">
    <property type="component" value="Chromosome"/>
</dbReference>
<dbReference type="AlphaFoldDB" id="H6RK35"/>
<name>H6RK35_BLASD</name>
<accession>H6RK35</accession>
<sequence>MVRKLSNPWMLHAARRGPMHQRTSLVTVLTLVTLGLAACGDPDDDDGGGVGYVAAPLIVQAPV</sequence>
<proteinExistence type="predicted"/>
<dbReference type="STRING" id="1146883.BLASA_4063"/>
<dbReference type="RefSeq" id="WP_014377763.1">
    <property type="nucleotide sequence ID" value="NC_016943.1"/>
</dbReference>
<keyword evidence="2" id="KW-1185">Reference proteome</keyword>
<dbReference type="HOGENOM" id="CLU_2876872_0_0_11"/>
<reference evidence="1 2" key="1">
    <citation type="journal article" date="2012" name="J. Bacteriol.">
        <title>Genome Sequence of Blastococcus saxobsidens DD2, a Stone-Inhabiting Bacterium.</title>
        <authorList>
            <person name="Chouaia B."/>
            <person name="Crotti E."/>
            <person name="Brusetti L."/>
            <person name="Daffonchio D."/>
            <person name="Essoussi I."/>
            <person name="Nouioui I."/>
            <person name="Sbissi I."/>
            <person name="Ghodhbane-Gtari F."/>
            <person name="Gtari M."/>
            <person name="Vacherie B."/>
            <person name="Barbe V."/>
            <person name="Medigue C."/>
            <person name="Gury J."/>
            <person name="Pujic P."/>
            <person name="Normand P."/>
        </authorList>
    </citation>
    <scope>NUCLEOTIDE SEQUENCE [LARGE SCALE GENOMIC DNA]</scope>
    <source>
        <strain evidence="1 2">DD2</strain>
    </source>
</reference>
<evidence type="ECO:0000313" key="2">
    <source>
        <dbReference type="Proteomes" id="UP000007517"/>
    </source>
</evidence>
<reference evidence="2" key="2">
    <citation type="submission" date="2012-02" db="EMBL/GenBank/DDBJ databases">
        <title>Complete genome sequence of Blastococcus saxobsidens strain DD2.</title>
        <authorList>
            <person name="Genoscope."/>
        </authorList>
    </citation>
    <scope>NUCLEOTIDE SEQUENCE [LARGE SCALE GENOMIC DNA]</scope>
    <source>
        <strain evidence="2">DD2</strain>
    </source>
</reference>
<dbReference type="EMBL" id="FO117623">
    <property type="protein sequence ID" value="CCG04891.1"/>
    <property type="molecule type" value="Genomic_DNA"/>
</dbReference>